<dbReference type="Proteomes" id="UP000186940">
    <property type="component" value="Unassembled WGS sequence"/>
</dbReference>
<dbReference type="GO" id="GO:0016114">
    <property type="term" value="P:terpenoid biosynthetic process"/>
    <property type="evidence" value="ECO:0007669"/>
    <property type="project" value="TreeGrafter"/>
</dbReference>
<feature type="binding site" evidence="11">
    <location>
        <position position="50"/>
    </location>
    <ligand>
        <name>substrate</name>
    </ligand>
</feature>
<evidence type="ECO:0000256" key="11">
    <source>
        <dbReference type="PIRSR" id="PIRSR016496-1"/>
    </source>
</evidence>
<dbReference type="PANTHER" id="PTHR43654">
    <property type="entry name" value="GLUTAMATE 5-KINASE"/>
    <property type="match status" value="1"/>
</dbReference>
<comment type="caution">
    <text evidence="14">The sequence shown here is derived from an EMBL/GenBank/DDBJ whole genome shotgun (WGS) entry which is preliminary data.</text>
</comment>
<feature type="site" description="Transition state stabilizer" evidence="12">
    <location>
        <position position="17"/>
    </location>
</feature>
<comment type="similarity">
    <text evidence="1 10">Belongs to the isopentenyl phosphate kinase family.</text>
</comment>
<name>A0A1F2P9P9_9EURY</name>
<keyword evidence="8" id="KW-0414">Isoprene biosynthesis</keyword>
<evidence type="ECO:0000256" key="9">
    <source>
        <dbReference type="ARBA" id="ARBA00049063"/>
    </source>
</evidence>
<feature type="binding site" evidence="11">
    <location>
        <begin position="8"/>
        <end position="12"/>
    </location>
    <ligand>
        <name>ATP</name>
        <dbReference type="ChEBI" id="CHEBI:30616"/>
    </ligand>
</feature>
<evidence type="ECO:0000256" key="6">
    <source>
        <dbReference type="ARBA" id="ARBA00022777"/>
    </source>
</evidence>
<sequence length="254" mass="28040">MKDLTILKIGGSVLTHKHDERSLRTDMINQVANEIADVQRDGLILVHGAGSYGHPQAAKHFSIEKDLAADAFAVFDINANVMELDMYFVSHLVDSKAPAVALHPMNFTLLDEGRIHSMMTEQIVEMLKRDFIPVLHGDVVFDRKQGYAILSGDQIVSYLARELGAKRVGVAVDVDGVMGKDGELIEHITPRNLDGVTFTESSTIDVTGAMRGKIRELLELAEAGIDSYIFNGMKKGNIKRWLEGEKILSTHISD</sequence>
<keyword evidence="15" id="KW-1185">Reference proteome</keyword>
<dbReference type="GO" id="GO:0016301">
    <property type="term" value="F:kinase activity"/>
    <property type="evidence" value="ECO:0007669"/>
    <property type="project" value="UniProtKB-KW"/>
</dbReference>
<dbReference type="EC" id="2.7.4.26" evidence="2 10"/>
<evidence type="ECO:0000256" key="5">
    <source>
        <dbReference type="ARBA" id="ARBA00022741"/>
    </source>
</evidence>
<dbReference type="GO" id="GO:0102043">
    <property type="term" value="F:isopentenyl phosphate kinase activity"/>
    <property type="evidence" value="ECO:0007669"/>
    <property type="project" value="UniProtKB-EC"/>
</dbReference>
<organism evidence="14 15">
    <name type="scientific">Candidatus Syntropharchaeum caldarium</name>
    <dbReference type="NCBI Taxonomy" id="1838285"/>
    <lineage>
        <taxon>Archaea</taxon>
        <taxon>Methanobacteriati</taxon>
        <taxon>Methanobacteriota</taxon>
        <taxon>Stenosarchaea group</taxon>
        <taxon>Methanomicrobia</taxon>
        <taxon>Methanosarcinales</taxon>
        <taxon>ANME-2 cluster</taxon>
        <taxon>Candidatus Syntropharchaeum</taxon>
    </lineage>
</organism>
<dbReference type="STRING" id="1838285.SCAL_000750"/>
<evidence type="ECO:0000256" key="1">
    <source>
        <dbReference type="ARBA" id="ARBA00010540"/>
    </source>
</evidence>
<dbReference type="EMBL" id="LYOS01000002">
    <property type="protein sequence ID" value="OFV68110.1"/>
    <property type="molecule type" value="Genomic_DNA"/>
</dbReference>
<keyword evidence="4 10" id="KW-0808">Transferase</keyword>
<feature type="domain" description="Aspartate/glutamate/uridylate kinase" evidence="13">
    <location>
        <begin position="4"/>
        <end position="231"/>
    </location>
</feature>
<evidence type="ECO:0000256" key="12">
    <source>
        <dbReference type="PIRSR" id="PIRSR016496-2"/>
    </source>
</evidence>
<dbReference type="InterPro" id="IPR001048">
    <property type="entry name" value="Asp/Glu/Uridylate_kinase"/>
</dbReference>
<feature type="binding site" evidence="11">
    <location>
        <position position="54"/>
    </location>
    <ligand>
        <name>substrate</name>
    </ligand>
</feature>
<protein>
    <recommendedName>
        <fullName evidence="3 10">Isopentenyl phosphate kinase</fullName>
        <shortName evidence="10">IPK</shortName>
        <ecNumber evidence="2 10">2.7.4.26</ecNumber>
    </recommendedName>
</protein>
<keyword evidence="6 10" id="KW-0418">Kinase</keyword>
<feature type="binding site" evidence="11">
    <location>
        <position position="209"/>
    </location>
    <ligand>
        <name>ATP</name>
        <dbReference type="ChEBI" id="CHEBI:30616"/>
    </ligand>
</feature>
<keyword evidence="7 10" id="KW-0067">ATP-binding</keyword>
<dbReference type="NCBIfam" id="NF040647">
    <property type="entry name" value="IPPK_Arch"/>
    <property type="match status" value="1"/>
</dbReference>
<keyword evidence="5 10" id="KW-0547">Nucleotide-binding</keyword>
<feature type="binding site" evidence="11">
    <location>
        <position position="173"/>
    </location>
    <ligand>
        <name>ATP</name>
        <dbReference type="ChEBI" id="CHEBI:30616"/>
    </ligand>
</feature>
<feature type="binding site" evidence="11">
    <location>
        <position position="49"/>
    </location>
    <ligand>
        <name>substrate</name>
    </ligand>
</feature>
<dbReference type="GO" id="GO:0005829">
    <property type="term" value="C:cytosol"/>
    <property type="evidence" value="ECO:0007669"/>
    <property type="project" value="TreeGrafter"/>
</dbReference>
<dbReference type="InterPro" id="IPR024192">
    <property type="entry name" value="Fosfomycin_R_FomA-type"/>
</dbReference>
<evidence type="ECO:0000256" key="7">
    <source>
        <dbReference type="ARBA" id="ARBA00022840"/>
    </source>
</evidence>
<dbReference type="InterPro" id="IPR036393">
    <property type="entry name" value="AceGlu_kinase-like_sf"/>
</dbReference>
<evidence type="ECO:0000259" key="13">
    <source>
        <dbReference type="Pfam" id="PF00696"/>
    </source>
</evidence>
<proteinExistence type="inferred from homology"/>
<feature type="binding site" evidence="11">
    <location>
        <position position="152"/>
    </location>
    <ligand>
        <name>substrate</name>
    </ligand>
</feature>
<dbReference type="PIRSF" id="PIRSF016496">
    <property type="entry name" value="Kin_FomA"/>
    <property type="match status" value="1"/>
</dbReference>
<comment type="subunit">
    <text evidence="10">Homodimer.</text>
</comment>
<evidence type="ECO:0000256" key="4">
    <source>
        <dbReference type="ARBA" id="ARBA00022679"/>
    </source>
</evidence>
<feature type="binding site" evidence="11">
    <location>
        <position position="213"/>
    </location>
    <ligand>
        <name>ATP</name>
        <dbReference type="ChEBI" id="CHEBI:30616"/>
    </ligand>
</feature>
<dbReference type="AlphaFoldDB" id="A0A1F2P9P9"/>
<accession>A0A1F2P9P9</accession>
<dbReference type="Gene3D" id="3.40.1160.10">
    <property type="entry name" value="Acetylglutamate kinase-like"/>
    <property type="match status" value="1"/>
</dbReference>
<evidence type="ECO:0000256" key="10">
    <source>
        <dbReference type="PIRNR" id="PIRNR016496"/>
    </source>
</evidence>
<comment type="catalytic activity">
    <reaction evidence="9 10">
        <text>isopentenyl phosphate + ATP = isopentenyl diphosphate + ADP</text>
        <dbReference type="Rhea" id="RHEA:33963"/>
        <dbReference type="ChEBI" id="CHEBI:30616"/>
        <dbReference type="ChEBI" id="CHEBI:65078"/>
        <dbReference type="ChEBI" id="CHEBI:128769"/>
        <dbReference type="ChEBI" id="CHEBI:456216"/>
        <dbReference type="EC" id="2.7.4.26"/>
    </reaction>
</comment>
<comment type="function">
    <text evidence="10">Catalyzes the formation of isopentenyl diphosphate (IPP), the building block of all isoprenoids.</text>
</comment>
<evidence type="ECO:0000313" key="15">
    <source>
        <dbReference type="Proteomes" id="UP000186940"/>
    </source>
</evidence>
<dbReference type="GO" id="GO:0005524">
    <property type="term" value="F:ATP binding"/>
    <property type="evidence" value="ECO:0007669"/>
    <property type="project" value="UniProtKB-KW"/>
</dbReference>
<dbReference type="CDD" id="cd04241">
    <property type="entry name" value="AAK_FomA-like"/>
    <property type="match status" value="1"/>
</dbReference>
<dbReference type="Pfam" id="PF00696">
    <property type="entry name" value="AA_kinase"/>
    <property type="match status" value="1"/>
</dbReference>
<gene>
    <name evidence="14" type="ORF">SCAL_000750</name>
</gene>
<evidence type="ECO:0000256" key="3">
    <source>
        <dbReference type="ARBA" id="ARBA00017267"/>
    </source>
</evidence>
<evidence type="ECO:0000256" key="2">
    <source>
        <dbReference type="ARBA" id="ARBA00012908"/>
    </source>
</evidence>
<evidence type="ECO:0000313" key="14">
    <source>
        <dbReference type="EMBL" id="OFV68110.1"/>
    </source>
</evidence>
<evidence type="ECO:0000256" key="8">
    <source>
        <dbReference type="ARBA" id="ARBA00023229"/>
    </source>
</evidence>
<dbReference type="SUPFAM" id="SSF53633">
    <property type="entry name" value="Carbamate kinase-like"/>
    <property type="match status" value="1"/>
</dbReference>
<dbReference type="PANTHER" id="PTHR43654:SF1">
    <property type="entry name" value="ISOPENTENYL PHOSPHATE KINASE"/>
    <property type="match status" value="1"/>
</dbReference>
<dbReference type="PATRIC" id="fig|1838285.3.peg.759"/>
<reference evidence="14" key="1">
    <citation type="submission" date="2016-05" db="EMBL/GenBank/DDBJ databases">
        <title>Microbial consortia oxidize butane by reversing methanogenesis.</title>
        <authorList>
            <person name="Laso-Perez R."/>
            <person name="Richter M."/>
            <person name="Wegener G."/>
            <person name="Musat F."/>
        </authorList>
    </citation>
    <scope>NUCLEOTIDE SEQUENCE [LARGE SCALE GENOMIC DNA]</scope>
    <source>
        <strain evidence="14">BOX2</strain>
    </source>
</reference>